<name>A0A8H6CDT3_9LECA</name>
<dbReference type="GeneID" id="59330009"/>
<keyword evidence="4" id="KW-1185">Reference proteome</keyword>
<dbReference type="PANTHER" id="PTHR14218">
    <property type="entry name" value="PROTEASE S8 TRIPEPTIDYL PEPTIDASE I CLN2"/>
    <property type="match status" value="1"/>
</dbReference>
<dbReference type="InterPro" id="IPR030400">
    <property type="entry name" value="Sedolisin_dom"/>
</dbReference>
<protein>
    <recommendedName>
        <fullName evidence="2">Peptidase S53 domain-containing protein</fullName>
    </recommendedName>
</protein>
<dbReference type="InterPro" id="IPR036852">
    <property type="entry name" value="Peptidase_S8/S53_dom_sf"/>
</dbReference>
<gene>
    <name evidence="3" type="ORF">HO133_001593</name>
</gene>
<organism evidence="3 4">
    <name type="scientific">Letharia lupina</name>
    <dbReference type="NCBI Taxonomy" id="560253"/>
    <lineage>
        <taxon>Eukaryota</taxon>
        <taxon>Fungi</taxon>
        <taxon>Dikarya</taxon>
        <taxon>Ascomycota</taxon>
        <taxon>Pezizomycotina</taxon>
        <taxon>Lecanoromycetes</taxon>
        <taxon>OSLEUM clade</taxon>
        <taxon>Lecanoromycetidae</taxon>
        <taxon>Lecanorales</taxon>
        <taxon>Lecanorineae</taxon>
        <taxon>Parmeliaceae</taxon>
        <taxon>Letharia</taxon>
    </lineage>
</organism>
<evidence type="ECO:0000313" key="4">
    <source>
        <dbReference type="Proteomes" id="UP000593566"/>
    </source>
</evidence>
<dbReference type="GO" id="GO:0006508">
    <property type="term" value="P:proteolysis"/>
    <property type="evidence" value="ECO:0007669"/>
    <property type="project" value="InterPro"/>
</dbReference>
<dbReference type="Gene3D" id="3.40.50.200">
    <property type="entry name" value="Peptidase S8/S53 domain"/>
    <property type="match status" value="1"/>
</dbReference>
<dbReference type="PANTHER" id="PTHR14218:SF39">
    <property type="entry name" value="PEPTIDASE S53 DOMAIN-CONTAINING PROTEIN"/>
    <property type="match status" value="1"/>
</dbReference>
<evidence type="ECO:0000313" key="3">
    <source>
        <dbReference type="EMBL" id="KAF6221627.1"/>
    </source>
</evidence>
<dbReference type="Proteomes" id="UP000593566">
    <property type="component" value="Unassembled WGS sequence"/>
</dbReference>
<dbReference type="PROSITE" id="PS51695">
    <property type="entry name" value="SEDOLISIN"/>
    <property type="match status" value="1"/>
</dbReference>
<reference evidence="3 4" key="1">
    <citation type="journal article" date="2020" name="Genomics">
        <title>Complete, high-quality genomes from long-read metagenomic sequencing of two wolf lichen thalli reveals enigmatic genome architecture.</title>
        <authorList>
            <person name="McKenzie S.K."/>
            <person name="Walston R.F."/>
            <person name="Allen J.L."/>
        </authorList>
    </citation>
    <scope>NUCLEOTIDE SEQUENCE [LARGE SCALE GENOMIC DNA]</scope>
    <source>
        <strain evidence="3">WasteWater1</strain>
    </source>
</reference>
<dbReference type="GO" id="GO:0008240">
    <property type="term" value="F:tripeptidyl-peptidase activity"/>
    <property type="evidence" value="ECO:0007669"/>
    <property type="project" value="TreeGrafter"/>
</dbReference>
<dbReference type="AlphaFoldDB" id="A0A8H6CDT3"/>
<evidence type="ECO:0000256" key="1">
    <source>
        <dbReference type="PROSITE-ProRule" id="PRU01032"/>
    </source>
</evidence>
<comment type="caution">
    <text evidence="1">Lacks conserved residue(s) required for the propagation of feature annotation.</text>
</comment>
<dbReference type="EMBL" id="JACCJB010000013">
    <property type="protein sequence ID" value="KAF6221627.1"/>
    <property type="molecule type" value="Genomic_DNA"/>
</dbReference>
<evidence type="ECO:0000259" key="2">
    <source>
        <dbReference type="PROSITE" id="PS51695"/>
    </source>
</evidence>
<dbReference type="GO" id="GO:0004252">
    <property type="term" value="F:serine-type endopeptidase activity"/>
    <property type="evidence" value="ECO:0007669"/>
    <property type="project" value="InterPro"/>
</dbReference>
<comment type="caution">
    <text evidence="3">The sequence shown here is derived from an EMBL/GenBank/DDBJ whole genome shotgun (WGS) entry which is preliminary data.</text>
</comment>
<accession>A0A8H6CDT3</accession>
<sequence>MTIVNESAEEVSADTLHSMNVANRPANLTVSQAYNASAVDPVCDRVLYGLLAYKPQAAGRIKMALTNYLGQFNNQTDLDLYLQTYRPDATGPASNCTNVNIAGGINKQSHATPDELSAGLGREGNLDVQIMMGIAYPTPLITYSTGESLPPFHPDLFTPTNTNEPFLTWLHYMLALADLPQVISTSYGDIEHTVPPAYAQRVCEAFAQFGARGVTLIHGSGDTGVGRAGTCLSNDASPEVQGAGFAVAFPDSAAVVL</sequence>
<proteinExistence type="predicted"/>
<dbReference type="RefSeq" id="XP_037151062.1">
    <property type="nucleotide sequence ID" value="XM_037292523.1"/>
</dbReference>
<feature type="domain" description="Peptidase S53" evidence="2">
    <location>
        <begin position="38"/>
        <end position="257"/>
    </location>
</feature>
<dbReference type="SUPFAM" id="SSF52743">
    <property type="entry name" value="Subtilisin-like"/>
    <property type="match status" value="1"/>
</dbReference>
<dbReference type="InterPro" id="IPR050819">
    <property type="entry name" value="Tripeptidyl-peptidase_I"/>
</dbReference>